<dbReference type="GeneID" id="58788131"/>
<dbReference type="GO" id="GO:0003677">
    <property type="term" value="F:DNA binding"/>
    <property type="evidence" value="ECO:0007669"/>
    <property type="project" value="UniProtKB-KW"/>
</dbReference>
<dbReference type="EMBL" id="CP009507">
    <property type="protein sequence ID" value="AKB31596.1"/>
    <property type="molecule type" value="Genomic_DNA"/>
</dbReference>
<protein>
    <submittedName>
        <fullName evidence="6">Type I restriction-modification system, specificity subunit S</fullName>
        <ecNumber evidence="6">3.1.21.3</ecNumber>
    </submittedName>
</protein>
<comment type="similarity">
    <text evidence="1">Belongs to the type-I restriction system S methylase family.</text>
</comment>
<dbReference type="PATRIC" id="fig|1434119.4.peg.1136"/>
<evidence type="ECO:0000256" key="1">
    <source>
        <dbReference type="ARBA" id="ARBA00010923"/>
    </source>
</evidence>
<dbReference type="HOGENOM" id="CLU_021095_0_1_2"/>
<dbReference type="InterPro" id="IPR044946">
    <property type="entry name" value="Restrct_endonuc_typeI_TRD_sf"/>
</dbReference>
<dbReference type="InterPro" id="IPR052021">
    <property type="entry name" value="Type-I_RS_S_subunit"/>
</dbReference>
<dbReference type="PANTHER" id="PTHR30408">
    <property type="entry name" value="TYPE-1 RESTRICTION ENZYME ECOKI SPECIFICITY PROTEIN"/>
    <property type="match status" value="1"/>
</dbReference>
<evidence type="ECO:0000313" key="7">
    <source>
        <dbReference type="Proteomes" id="UP000033092"/>
    </source>
</evidence>
<feature type="domain" description="Type I restriction modification DNA specificity" evidence="5">
    <location>
        <begin position="247"/>
        <end position="408"/>
    </location>
</feature>
<reference evidence="6 7" key="1">
    <citation type="submission" date="2014-07" db="EMBL/GenBank/DDBJ databases">
        <title>Methanogenic archaea and the global carbon cycle.</title>
        <authorList>
            <person name="Henriksen J.R."/>
            <person name="Luke J."/>
            <person name="Reinhart S."/>
            <person name="Benedict M.N."/>
            <person name="Youngblut N.D."/>
            <person name="Metcalf M.E."/>
            <person name="Whitaker R.J."/>
            <person name="Metcalf W.W."/>
        </authorList>
    </citation>
    <scope>NUCLEOTIDE SEQUENCE [LARGE SCALE GENOMIC DNA]</scope>
    <source>
        <strain evidence="6 7">HI350</strain>
    </source>
</reference>
<proteinExistence type="inferred from homology"/>
<feature type="coiled-coil region" evidence="4">
    <location>
        <begin position="390"/>
        <end position="417"/>
    </location>
</feature>
<accession>A0A0E3LA88</accession>
<dbReference type="Gene3D" id="3.90.220.20">
    <property type="entry name" value="DNA methylase specificity domains"/>
    <property type="match status" value="2"/>
</dbReference>
<keyword evidence="2" id="KW-0680">Restriction system</keyword>
<dbReference type="GO" id="GO:0009035">
    <property type="term" value="F:type I site-specific deoxyribonuclease activity"/>
    <property type="evidence" value="ECO:0007669"/>
    <property type="project" value="UniProtKB-EC"/>
</dbReference>
<keyword evidence="4" id="KW-0175">Coiled coil</keyword>
<dbReference type="AlphaFoldDB" id="A0A0E3LA88"/>
<evidence type="ECO:0000256" key="2">
    <source>
        <dbReference type="ARBA" id="ARBA00022747"/>
    </source>
</evidence>
<dbReference type="Pfam" id="PF01420">
    <property type="entry name" value="Methylase_S"/>
    <property type="match status" value="2"/>
</dbReference>
<keyword evidence="6" id="KW-0378">Hydrolase</keyword>
<evidence type="ECO:0000256" key="3">
    <source>
        <dbReference type="ARBA" id="ARBA00023125"/>
    </source>
</evidence>
<name>A0A0E3LA88_9EURY</name>
<dbReference type="RefSeq" id="WP_187151865.1">
    <property type="nucleotide sequence ID" value="NZ_CP009507.1"/>
</dbReference>
<dbReference type="PANTHER" id="PTHR30408:SF12">
    <property type="entry name" value="TYPE I RESTRICTION ENZYME MJAVIII SPECIFICITY SUBUNIT"/>
    <property type="match status" value="1"/>
</dbReference>
<keyword evidence="3" id="KW-0238">DNA-binding</keyword>
<gene>
    <name evidence="6" type="ORF">MSSIH_0906</name>
</gene>
<dbReference type="Gene3D" id="1.10.287.1120">
    <property type="entry name" value="Bipartite methylase S protein"/>
    <property type="match status" value="2"/>
</dbReference>
<sequence length="426" mass="48251">MSTECSAETIPSGYKKTEVGVIPEDWEVDSLIHFWNVTDCKHVTAHFIANGFPVASIKEVQSRFVDLNNAKQTTQQFYNLLIEGGRKPQVDDLILSRNATVGEVAQVAEWHPPFAMGQDVCLLRKKSLEFSTKYLQAVFRSPIIGNQLSNLMVGSTFKRVNVQQIKNFIVPMPAPAEQESIAEALYDTDTLIESLEQLIAKKRKIKQGAMQELLTGKRRLPGFSREWETKTMGNTAVLKARIGWQGLTTNEYLDSGDYYLVTGTEFKDGYIDWGNCHYVTESRYKQDKNIQLKEHDVLVTKDGTIGKVALINHLHKPATLNSGVFVIRPIEDAFYPEFFYYLLCSNIFTEFLVQLSAGSTINHLYQKDFVNFIYKLPAIIEEQISIAAILSDMDSEITALEEKLSKALQIKQGMMQELLTGRIRLV</sequence>
<evidence type="ECO:0000259" key="5">
    <source>
        <dbReference type="Pfam" id="PF01420"/>
    </source>
</evidence>
<dbReference type="SUPFAM" id="SSF116734">
    <property type="entry name" value="DNA methylase specificity domain"/>
    <property type="match status" value="2"/>
</dbReference>
<dbReference type="KEGG" id="msz:MSSIH_0906"/>
<organism evidence="6 7">
    <name type="scientific">Methanosarcina siciliae HI350</name>
    <dbReference type="NCBI Taxonomy" id="1434119"/>
    <lineage>
        <taxon>Archaea</taxon>
        <taxon>Methanobacteriati</taxon>
        <taxon>Methanobacteriota</taxon>
        <taxon>Stenosarchaea group</taxon>
        <taxon>Methanomicrobia</taxon>
        <taxon>Methanosarcinales</taxon>
        <taxon>Methanosarcinaceae</taxon>
        <taxon>Methanosarcina</taxon>
    </lineage>
</organism>
<evidence type="ECO:0000256" key="4">
    <source>
        <dbReference type="SAM" id="Coils"/>
    </source>
</evidence>
<dbReference type="Proteomes" id="UP000033092">
    <property type="component" value="Chromosome"/>
</dbReference>
<dbReference type="EC" id="3.1.21.3" evidence="6"/>
<evidence type="ECO:0000313" key="6">
    <source>
        <dbReference type="EMBL" id="AKB31596.1"/>
    </source>
</evidence>
<dbReference type="GO" id="GO:0009307">
    <property type="term" value="P:DNA restriction-modification system"/>
    <property type="evidence" value="ECO:0007669"/>
    <property type="project" value="UniProtKB-KW"/>
</dbReference>
<feature type="domain" description="Type I restriction modification DNA specificity" evidence="5">
    <location>
        <begin position="90"/>
        <end position="200"/>
    </location>
</feature>
<dbReference type="InterPro" id="IPR000055">
    <property type="entry name" value="Restrct_endonuc_typeI_TRD"/>
</dbReference>
<dbReference type="REBASE" id="109064">
    <property type="entry name" value="S.Msi350ORF904P"/>
</dbReference>